<accession>A0ABM4V9J3</accession>
<evidence type="ECO:0000313" key="1">
    <source>
        <dbReference type="Proteomes" id="UP001652660"/>
    </source>
</evidence>
<sequence length="175" mass="20004">MGFCDKWVSWISRCLETVSYSFNCNGEVKGFVKPGRGIRADVQQAKKLMKILQDYEQASGQLINLEKSSVFFSKNLTCRQKQEICSALGGMAEVKQGKYLGLPMVISRTKEQIFCYIRDNIKMRLESWKNKLLSPAGKEVMLKAVTMAMPTYVMSCFKLPRKLLKDINSAMANYW</sequence>
<dbReference type="PANTHER" id="PTHR33116">
    <property type="entry name" value="REVERSE TRANSCRIPTASE ZINC-BINDING DOMAIN-CONTAINING PROTEIN-RELATED-RELATED"/>
    <property type="match status" value="1"/>
</dbReference>
<organism evidence="1 2">
    <name type="scientific">Coffea arabica</name>
    <name type="common">Arabian coffee</name>
    <dbReference type="NCBI Taxonomy" id="13443"/>
    <lineage>
        <taxon>Eukaryota</taxon>
        <taxon>Viridiplantae</taxon>
        <taxon>Streptophyta</taxon>
        <taxon>Embryophyta</taxon>
        <taxon>Tracheophyta</taxon>
        <taxon>Spermatophyta</taxon>
        <taxon>Magnoliopsida</taxon>
        <taxon>eudicotyledons</taxon>
        <taxon>Gunneridae</taxon>
        <taxon>Pentapetalae</taxon>
        <taxon>asterids</taxon>
        <taxon>lamiids</taxon>
        <taxon>Gentianales</taxon>
        <taxon>Rubiaceae</taxon>
        <taxon>Ixoroideae</taxon>
        <taxon>Gardenieae complex</taxon>
        <taxon>Bertiereae - Coffeeae clade</taxon>
        <taxon>Coffeeae</taxon>
        <taxon>Coffea</taxon>
    </lineage>
</organism>
<reference evidence="2" key="1">
    <citation type="submission" date="2025-08" db="UniProtKB">
        <authorList>
            <consortium name="RefSeq"/>
        </authorList>
    </citation>
    <scope>IDENTIFICATION</scope>
    <source>
        <tissue evidence="2">Leaves</tissue>
    </source>
</reference>
<keyword evidence="1" id="KW-1185">Reference proteome</keyword>
<dbReference type="RefSeq" id="XP_071916208.1">
    <property type="nucleotide sequence ID" value="XM_072060107.1"/>
</dbReference>
<dbReference type="GeneID" id="140011317"/>
<gene>
    <name evidence="2" type="primary">LOC140011317</name>
</gene>
<name>A0ABM4V9J3_COFAR</name>
<evidence type="ECO:0000313" key="2">
    <source>
        <dbReference type="RefSeq" id="XP_071916208.1"/>
    </source>
</evidence>
<dbReference type="Proteomes" id="UP001652660">
    <property type="component" value="Chromosome 7e"/>
</dbReference>
<protein>
    <submittedName>
        <fullName evidence="2">Uncharacterized protein</fullName>
    </submittedName>
</protein>
<proteinExistence type="predicted"/>
<dbReference type="PANTHER" id="PTHR33116:SF86">
    <property type="entry name" value="REVERSE TRANSCRIPTASE DOMAIN-CONTAINING PROTEIN"/>
    <property type="match status" value="1"/>
</dbReference>